<gene>
    <name evidence="3" type="ORF">CBR_g30566</name>
</gene>
<dbReference type="AlphaFoldDB" id="A0A388LD31"/>
<keyword evidence="1" id="KW-0175">Coiled coil</keyword>
<organism evidence="3 4">
    <name type="scientific">Chara braunii</name>
    <name type="common">Braun's stonewort</name>
    <dbReference type="NCBI Taxonomy" id="69332"/>
    <lineage>
        <taxon>Eukaryota</taxon>
        <taxon>Viridiplantae</taxon>
        <taxon>Streptophyta</taxon>
        <taxon>Charophyceae</taxon>
        <taxon>Charales</taxon>
        <taxon>Characeae</taxon>
        <taxon>Chara</taxon>
    </lineage>
</organism>
<feature type="compositionally biased region" description="Acidic residues" evidence="2">
    <location>
        <begin position="320"/>
        <end position="338"/>
    </location>
</feature>
<reference evidence="3 4" key="1">
    <citation type="journal article" date="2018" name="Cell">
        <title>The Chara Genome: Secondary Complexity and Implications for Plant Terrestrialization.</title>
        <authorList>
            <person name="Nishiyama T."/>
            <person name="Sakayama H."/>
            <person name="Vries J.D."/>
            <person name="Buschmann H."/>
            <person name="Saint-Marcoux D."/>
            <person name="Ullrich K.K."/>
            <person name="Haas F.B."/>
            <person name="Vanderstraeten L."/>
            <person name="Becker D."/>
            <person name="Lang D."/>
            <person name="Vosolsobe S."/>
            <person name="Rombauts S."/>
            <person name="Wilhelmsson P.K.I."/>
            <person name="Janitza P."/>
            <person name="Kern R."/>
            <person name="Heyl A."/>
            <person name="Rumpler F."/>
            <person name="Villalobos L.I.A.C."/>
            <person name="Clay J.M."/>
            <person name="Skokan R."/>
            <person name="Toyoda A."/>
            <person name="Suzuki Y."/>
            <person name="Kagoshima H."/>
            <person name="Schijlen E."/>
            <person name="Tajeshwar N."/>
            <person name="Catarino B."/>
            <person name="Hetherington A.J."/>
            <person name="Saltykova A."/>
            <person name="Bonnot C."/>
            <person name="Breuninger H."/>
            <person name="Symeonidi A."/>
            <person name="Radhakrishnan G.V."/>
            <person name="Van Nieuwerburgh F."/>
            <person name="Deforce D."/>
            <person name="Chang C."/>
            <person name="Karol K.G."/>
            <person name="Hedrich R."/>
            <person name="Ulvskov P."/>
            <person name="Glockner G."/>
            <person name="Delwiche C.F."/>
            <person name="Petrasek J."/>
            <person name="Van de Peer Y."/>
            <person name="Friml J."/>
            <person name="Beilby M."/>
            <person name="Dolan L."/>
            <person name="Kohara Y."/>
            <person name="Sugano S."/>
            <person name="Fujiyama A."/>
            <person name="Delaux P.-M."/>
            <person name="Quint M."/>
            <person name="TheiBen G."/>
            <person name="Hagemann M."/>
            <person name="Harholt J."/>
            <person name="Dunand C."/>
            <person name="Zachgo S."/>
            <person name="Langdale J."/>
            <person name="Maumus F."/>
            <person name="Straeten D.V.D."/>
            <person name="Gould S.B."/>
            <person name="Rensing S.A."/>
        </authorList>
    </citation>
    <scope>NUCLEOTIDE SEQUENCE [LARGE SCALE GENOMIC DNA]</scope>
    <source>
        <strain evidence="3 4">S276</strain>
    </source>
</reference>
<comment type="caution">
    <text evidence="3">The sequence shown here is derived from an EMBL/GenBank/DDBJ whole genome shotgun (WGS) entry which is preliminary data.</text>
</comment>
<evidence type="ECO:0000256" key="1">
    <source>
        <dbReference type="SAM" id="Coils"/>
    </source>
</evidence>
<dbReference type="Proteomes" id="UP000265515">
    <property type="component" value="Unassembled WGS sequence"/>
</dbReference>
<name>A0A388LD31_CHABU</name>
<evidence type="ECO:0000313" key="4">
    <source>
        <dbReference type="Proteomes" id="UP000265515"/>
    </source>
</evidence>
<feature type="region of interest" description="Disordered" evidence="2">
    <location>
        <begin position="312"/>
        <end position="338"/>
    </location>
</feature>
<sequence length="338" mass="38119">MVDTTEVIEKDSAARHPVALPATSVVIMPINEDMAGAHQAAVCRLLMTPTEEGPIEELNKSLASVLEFVLSEKAKKAEEERLKQEAEAEEERKVVEKKVREEKERKRLAKLQKQWERDAEMDKKLEIQFALKTGDFFDRMEANLGPVLELVRTKAKKRVEDASIPSPEPEDSDSTIEEIRTHTGRLTISEKRKRGPEPVLEDSPPMVTPAKRTPGRNKAMTGATPGRMTWSKAKVKTRLSPLVAKHKRSPEKPRTVAKLRFRNQAMEELHCLDAQELQSICKTEGIAYNGKIDAIFDIASHRTRVAFREVEPVDISENAEPVEEESTTADDEGHEDKE</sequence>
<evidence type="ECO:0000256" key="2">
    <source>
        <dbReference type="SAM" id="MobiDB-lite"/>
    </source>
</evidence>
<feature type="coiled-coil region" evidence="1">
    <location>
        <begin position="69"/>
        <end position="118"/>
    </location>
</feature>
<proteinExistence type="predicted"/>
<dbReference type="Gramene" id="GBG80200">
    <property type="protein sequence ID" value="GBG80200"/>
    <property type="gene ID" value="CBR_g30566"/>
</dbReference>
<accession>A0A388LD31</accession>
<dbReference type="EMBL" id="BFEA01000339">
    <property type="protein sequence ID" value="GBG80200.1"/>
    <property type="molecule type" value="Genomic_DNA"/>
</dbReference>
<evidence type="ECO:0000313" key="3">
    <source>
        <dbReference type="EMBL" id="GBG80200.1"/>
    </source>
</evidence>
<protein>
    <submittedName>
        <fullName evidence="3">Uncharacterized protein</fullName>
    </submittedName>
</protein>
<keyword evidence="4" id="KW-1185">Reference proteome</keyword>
<feature type="region of interest" description="Disordered" evidence="2">
    <location>
        <begin position="160"/>
        <end position="226"/>
    </location>
</feature>